<gene>
    <name evidence="1" type="ORF">LCGC14_1851180</name>
</gene>
<proteinExistence type="predicted"/>
<accession>A0A0F9IPY8</accession>
<organism evidence="1">
    <name type="scientific">marine sediment metagenome</name>
    <dbReference type="NCBI Taxonomy" id="412755"/>
    <lineage>
        <taxon>unclassified sequences</taxon>
        <taxon>metagenomes</taxon>
        <taxon>ecological metagenomes</taxon>
    </lineage>
</organism>
<dbReference type="EMBL" id="LAZR01018597">
    <property type="protein sequence ID" value="KKL95775.1"/>
    <property type="molecule type" value="Genomic_DNA"/>
</dbReference>
<evidence type="ECO:0000313" key="1">
    <source>
        <dbReference type="EMBL" id="KKL95775.1"/>
    </source>
</evidence>
<comment type="caution">
    <text evidence="1">The sequence shown here is derived from an EMBL/GenBank/DDBJ whole genome shotgun (WGS) entry which is preliminary data.</text>
</comment>
<sequence>MTQLHRCNKCGSEDIRTACNHANFVIVGSEPIGKATCRDCHETVEAADAFNSLAHELRTLIKDAEKCLTNLKATR</sequence>
<dbReference type="AlphaFoldDB" id="A0A0F9IPY8"/>
<reference evidence="1" key="1">
    <citation type="journal article" date="2015" name="Nature">
        <title>Complex archaea that bridge the gap between prokaryotes and eukaryotes.</title>
        <authorList>
            <person name="Spang A."/>
            <person name="Saw J.H."/>
            <person name="Jorgensen S.L."/>
            <person name="Zaremba-Niedzwiedzka K."/>
            <person name="Martijn J."/>
            <person name="Lind A.E."/>
            <person name="van Eijk R."/>
            <person name="Schleper C."/>
            <person name="Guy L."/>
            <person name="Ettema T.J."/>
        </authorList>
    </citation>
    <scope>NUCLEOTIDE SEQUENCE</scope>
</reference>
<name>A0A0F9IPY8_9ZZZZ</name>
<protein>
    <submittedName>
        <fullName evidence="1">Uncharacterized protein</fullName>
    </submittedName>
</protein>